<evidence type="ECO:0000256" key="2">
    <source>
        <dbReference type="SAM" id="MobiDB-lite"/>
    </source>
</evidence>
<evidence type="ECO:0000313" key="4">
    <source>
        <dbReference type="EMBL" id="CAB3250478.1"/>
    </source>
</evidence>
<dbReference type="GO" id="GO:0005730">
    <property type="term" value="C:nucleolus"/>
    <property type="evidence" value="ECO:0007669"/>
    <property type="project" value="TreeGrafter"/>
</dbReference>
<dbReference type="AlphaFoldDB" id="A0A6F9DE47"/>
<dbReference type="SMART" id="SM00443">
    <property type="entry name" value="G_patch"/>
    <property type="match status" value="1"/>
</dbReference>
<feature type="compositionally biased region" description="Basic residues" evidence="2">
    <location>
        <begin position="258"/>
        <end position="267"/>
    </location>
</feature>
<dbReference type="PROSITE" id="PS50174">
    <property type="entry name" value="G_PATCH"/>
    <property type="match status" value="1"/>
</dbReference>
<accession>A0A6F9DE47</accession>
<dbReference type="PANTHER" id="PTHR23149:SF9">
    <property type="entry name" value="G PATCH DOMAIN-CONTAINING PROTEIN 4"/>
    <property type="match status" value="1"/>
</dbReference>
<reference evidence="4" key="1">
    <citation type="submission" date="2020-04" db="EMBL/GenBank/DDBJ databases">
        <authorList>
            <person name="Neveu A P."/>
        </authorList>
    </citation>
    <scope>NUCLEOTIDE SEQUENCE</scope>
    <source>
        <tissue evidence="4">Whole embryo</tissue>
    </source>
</reference>
<feature type="region of interest" description="Disordered" evidence="2">
    <location>
        <begin position="180"/>
        <end position="297"/>
    </location>
</feature>
<feature type="domain" description="G-patch" evidence="3">
    <location>
        <begin position="1"/>
        <end position="47"/>
    </location>
</feature>
<dbReference type="Pfam" id="PF01585">
    <property type="entry name" value="G-patch"/>
    <property type="match status" value="1"/>
</dbReference>
<dbReference type="GO" id="GO:0003676">
    <property type="term" value="F:nucleic acid binding"/>
    <property type="evidence" value="ECO:0007669"/>
    <property type="project" value="InterPro"/>
</dbReference>
<feature type="compositionally biased region" description="Basic and acidic residues" evidence="2">
    <location>
        <begin position="268"/>
        <end position="283"/>
    </location>
</feature>
<organism evidence="4">
    <name type="scientific">Phallusia mammillata</name>
    <dbReference type="NCBI Taxonomy" id="59560"/>
    <lineage>
        <taxon>Eukaryota</taxon>
        <taxon>Metazoa</taxon>
        <taxon>Chordata</taxon>
        <taxon>Tunicata</taxon>
        <taxon>Ascidiacea</taxon>
        <taxon>Phlebobranchia</taxon>
        <taxon>Ascidiidae</taxon>
        <taxon>Phallusia</taxon>
    </lineage>
</organism>
<evidence type="ECO:0000256" key="1">
    <source>
        <dbReference type="ARBA" id="ARBA00040365"/>
    </source>
</evidence>
<proteinExistence type="evidence at transcript level"/>
<feature type="compositionally biased region" description="Basic residues" evidence="2">
    <location>
        <begin position="191"/>
        <end position="200"/>
    </location>
</feature>
<dbReference type="InterPro" id="IPR050656">
    <property type="entry name" value="PINX1"/>
</dbReference>
<dbReference type="EMBL" id="LR785547">
    <property type="protein sequence ID" value="CAB3250478.1"/>
    <property type="molecule type" value="mRNA"/>
</dbReference>
<feature type="compositionally biased region" description="Basic residues" evidence="2">
    <location>
        <begin position="228"/>
        <end position="242"/>
    </location>
</feature>
<name>A0A6F9DE47_9ASCI</name>
<gene>
    <name evidence="4" type="primary">Gpatch4</name>
</gene>
<sequence>MAEFAAAHMERHGWAKGKGLGRNESGISEPIKVSIKADSTGVGHDASKQFTFHWWEHAFETASKNIEVKEEEDGVVLTAVDTCITTATNKIYKKSLTAKSMLYGRFVKSGILNNGLIEKSDSNNSSDESSDEDDSHRPLTKDLQMLTDEDLFNACGGRTAHKGARHGMKLSGKLARLAEQETNTTEVKISNKPRKKKKHKAMEQNSSAKATCTTNDKLTVSQSDITVRKKKSAKGKKNKNKNLNKLEGESAEINLNCTKKKKNKRKADKHEISAVSKRTEKDVPKKKKKRKGKLAET</sequence>
<feature type="compositionally biased region" description="Polar residues" evidence="2">
    <location>
        <begin position="203"/>
        <end position="225"/>
    </location>
</feature>
<dbReference type="PANTHER" id="PTHR23149">
    <property type="entry name" value="G PATCH DOMAIN CONTAINING PROTEIN"/>
    <property type="match status" value="1"/>
</dbReference>
<protein>
    <recommendedName>
        <fullName evidence="1">G patch domain-containing protein 4</fullName>
    </recommendedName>
</protein>
<dbReference type="InterPro" id="IPR000467">
    <property type="entry name" value="G_patch_dom"/>
</dbReference>
<feature type="region of interest" description="Disordered" evidence="2">
    <location>
        <begin position="117"/>
        <end position="139"/>
    </location>
</feature>
<evidence type="ECO:0000259" key="3">
    <source>
        <dbReference type="PROSITE" id="PS50174"/>
    </source>
</evidence>
<feature type="compositionally biased region" description="Basic residues" evidence="2">
    <location>
        <begin position="284"/>
        <end position="297"/>
    </location>
</feature>